<dbReference type="SUPFAM" id="SSF63380">
    <property type="entry name" value="Riboflavin synthase domain-like"/>
    <property type="match status" value="1"/>
</dbReference>
<keyword evidence="12" id="KW-1185">Reference proteome</keyword>
<dbReference type="PANTHER" id="PTHR47878">
    <property type="entry name" value="OXIDOREDUCTASE FAD/NAD(P)-BINDING DOMAIN PROTEIN"/>
    <property type="match status" value="1"/>
</dbReference>
<dbReference type="InterPro" id="IPR039261">
    <property type="entry name" value="FNR_nucleotide-bd"/>
</dbReference>
<dbReference type="EMBL" id="PVZS01000054">
    <property type="protein sequence ID" value="PSC02506.1"/>
    <property type="molecule type" value="Genomic_DNA"/>
</dbReference>
<dbReference type="PRINTS" id="PR00371">
    <property type="entry name" value="FPNCR"/>
</dbReference>
<gene>
    <name evidence="11" type="ORF">SLNSH_23745</name>
</gene>
<evidence type="ECO:0000256" key="9">
    <source>
        <dbReference type="ARBA" id="ARBA00047776"/>
    </source>
</evidence>
<dbReference type="Proteomes" id="UP000239772">
    <property type="component" value="Unassembled WGS sequence"/>
</dbReference>
<dbReference type="EC" id="1.18.1.2" evidence="3"/>
<accession>A0A2T1HLI7</accession>
<comment type="caution">
    <text evidence="11">The sequence shown here is derived from an EMBL/GenBank/DDBJ whole genome shotgun (WGS) entry which is preliminary data.</text>
</comment>
<dbReference type="InterPro" id="IPR033892">
    <property type="entry name" value="FNR_bac"/>
</dbReference>
<reference evidence="12" key="1">
    <citation type="submission" date="2018-03" db="EMBL/GenBank/DDBJ databases">
        <authorList>
            <person name="Sun L."/>
            <person name="Liu H."/>
            <person name="Chen W."/>
            <person name="Huang K."/>
            <person name="Liu W."/>
            <person name="Gao X."/>
        </authorList>
    </citation>
    <scope>NUCLEOTIDE SEQUENCE [LARGE SCALE GENOMIC DNA]</scope>
    <source>
        <strain evidence="12">SH9</strain>
    </source>
</reference>
<dbReference type="Gene3D" id="2.40.30.10">
    <property type="entry name" value="Translation factors"/>
    <property type="match status" value="1"/>
</dbReference>
<protein>
    <recommendedName>
        <fullName evidence="3">ferredoxin--NADP(+) reductase</fullName>
        <ecNumber evidence="3">1.18.1.2</ecNumber>
    </recommendedName>
</protein>
<evidence type="ECO:0000256" key="1">
    <source>
        <dbReference type="ARBA" id="ARBA00001974"/>
    </source>
</evidence>
<keyword evidence="6" id="KW-0274">FAD</keyword>
<dbReference type="GO" id="GO:0042167">
    <property type="term" value="P:heme catabolic process"/>
    <property type="evidence" value="ECO:0007669"/>
    <property type="project" value="TreeGrafter"/>
</dbReference>
<dbReference type="GO" id="GO:0000166">
    <property type="term" value="F:nucleotide binding"/>
    <property type="evidence" value="ECO:0007669"/>
    <property type="project" value="UniProtKB-KW"/>
</dbReference>
<dbReference type="InterPro" id="IPR017927">
    <property type="entry name" value="FAD-bd_FR_type"/>
</dbReference>
<comment type="catalytic activity">
    <reaction evidence="9">
        <text>2 reduced [2Fe-2S]-[ferredoxin] + NADP(+) + H(+) = 2 oxidized [2Fe-2S]-[ferredoxin] + NADPH</text>
        <dbReference type="Rhea" id="RHEA:20125"/>
        <dbReference type="Rhea" id="RHEA-COMP:10000"/>
        <dbReference type="Rhea" id="RHEA-COMP:10001"/>
        <dbReference type="ChEBI" id="CHEBI:15378"/>
        <dbReference type="ChEBI" id="CHEBI:33737"/>
        <dbReference type="ChEBI" id="CHEBI:33738"/>
        <dbReference type="ChEBI" id="CHEBI:57783"/>
        <dbReference type="ChEBI" id="CHEBI:58349"/>
        <dbReference type="EC" id="1.18.1.2"/>
    </reaction>
</comment>
<comment type="similarity">
    <text evidence="2">Belongs to the ferredoxin--NADP reductase type 1 family.</text>
</comment>
<dbReference type="InterPro" id="IPR017938">
    <property type="entry name" value="Riboflavin_synthase-like_b-brl"/>
</dbReference>
<dbReference type="Pfam" id="PF00970">
    <property type="entry name" value="FAD_binding_6"/>
    <property type="match status" value="1"/>
</dbReference>
<comment type="cofactor">
    <cofactor evidence="1">
        <name>FAD</name>
        <dbReference type="ChEBI" id="CHEBI:57692"/>
    </cofactor>
</comment>
<dbReference type="GO" id="GO:0004324">
    <property type="term" value="F:ferredoxin-NADP+ reductase activity"/>
    <property type="evidence" value="ECO:0007669"/>
    <property type="project" value="UniProtKB-EC"/>
</dbReference>
<dbReference type="InterPro" id="IPR001709">
    <property type="entry name" value="Flavoprot_Pyr_Nucl_cyt_Rdtase"/>
</dbReference>
<dbReference type="InterPro" id="IPR001433">
    <property type="entry name" value="OxRdtase_FAD/NAD-bd"/>
</dbReference>
<evidence type="ECO:0000259" key="10">
    <source>
        <dbReference type="PROSITE" id="PS51384"/>
    </source>
</evidence>
<evidence type="ECO:0000256" key="2">
    <source>
        <dbReference type="ARBA" id="ARBA00008312"/>
    </source>
</evidence>
<keyword evidence="8" id="KW-0560">Oxidoreductase</keyword>
<evidence type="ECO:0000256" key="5">
    <source>
        <dbReference type="ARBA" id="ARBA00022741"/>
    </source>
</evidence>
<evidence type="ECO:0000313" key="11">
    <source>
        <dbReference type="EMBL" id="PSC02506.1"/>
    </source>
</evidence>
<dbReference type="GO" id="GO:0034599">
    <property type="term" value="P:cellular response to oxidative stress"/>
    <property type="evidence" value="ECO:0007669"/>
    <property type="project" value="TreeGrafter"/>
</dbReference>
<dbReference type="Pfam" id="PF00175">
    <property type="entry name" value="NAD_binding_1"/>
    <property type="match status" value="1"/>
</dbReference>
<dbReference type="Gene3D" id="3.40.50.80">
    <property type="entry name" value="Nucleotide-binding domain of ferredoxin-NADP reductase (FNR) module"/>
    <property type="match status" value="1"/>
</dbReference>
<dbReference type="CDD" id="cd06195">
    <property type="entry name" value="FNR1"/>
    <property type="match status" value="1"/>
</dbReference>
<dbReference type="AlphaFoldDB" id="A0A2T1HLI7"/>
<organism evidence="11 12">
    <name type="scientific">Alsobacter soli</name>
    <dbReference type="NCBI Taxonomy" id="2109933"/>
    <lineage>
        <taxon>Bacteria</taxon>
        <taxon>Pseudomonadati</taxon>
        <taxon>Pseudomonadota</taxon>
        <taxon>Alphaproteobacteria</taxon>
        <taxon>Hyphomicrobiales</taxon>
        <taxon>Alsobacteraceae</taxon>
        <taxon>Alsobacter</taxon>
    </lineage>
</organism>
<proteinExistence type="inferred from homology"/>
<dbReference type="OrthoDB" id="9784483at2"/>
<evidence type="ECO:0000256" key="4">
    <source>
        <dbReference type="ARBA" id="ARBA00022630"/>
    </source>
</evidence>
<dbReference type="RefSeq" id="WP_106340697.1">
    <property type="nucleotide sequence ID" value="NZ_PVZS01000054.1"/>
</dbReference>
<evidence type="ECO:0000256" key="8">
    <source>
        <dbReference type="ARBA" id="ARBA00023002"/>
    </source>
</evidence>
<name>A0A2T1HLI7_9HYPH</name>
<evidence type="ECO:0000256" key="3">
    <source>
        <dbReference type="ARBA" id="ARBA00013223"/>
    </source>
</evidence>
<evidence type="ECO:0000256" key="7">
    <source>
        <dbReference type="ARBA" id="ARBA00022857"/>
    </source>
</evidence>
<dbReference type="InterPro" id="IPR051930">
    <property type="entry name" value="FNR_type-1"/>
</dbReference>
<sequence length="257" mass="28747">MAAFDVERVLLVEHWTDTLFSFRTTRNPTLRFENGQFAMIGLQVDGRPLLRAYSFASANYDDYLEFYSIKVPNGPLTSRLQHIKVGDEVIVGHKPTGTLIQSNLTPGKRLIMLATGTGFAPFASILQDPAIYEAYDSILMVHGCRTVPELAYGQRLVRSLPENEYFGSEVRGKLTYYPTATREPFVHQGRITDLIETGKLFDDIGQGPLDPETDRVMLCGSPQMLADLRVMLDNRGFTEGSGASPANYVIERAFVER</sequence>
<dbReference type="InterPro" id="IPR008333">
    <property type="entry name" value="Cbr1-like_FAD-bd_dom"/>
</dbReference>
<dbReference type="SUPFAM" id="SSF52343">
    <property type="entry name" value="Ferredoxin reductase-like, C-terminal NADP-linked domain"/>
    <property type="match status" value="1"/>
</dbReference>
<feature type="domain" description="FAD-binding FR-type" evidence="10">
    <location>
        <begin position="2"/>
        <end position="102"/>
    </location>
</feature>
<dbReference type="PROSITE" id="PS51384">
    <property type="entry name" value="FAD_FR"/>
    <property type="match status" value="1"/>
</dbReference>
<evidence type="ECO:0000256" key="6">
    <source>
        <dbReference type="ARBA" id="ARBA00022827"/>
    </source>
</evidence>
<keyword evidence="4" id="KW-0285">Flavoprotein</keyword>
<dbReference type="PANTHER" id="PTHR47878:SF1">
    <property type="entry name" value="FLAVODOXIN_FERREDOXIN--NADP REDUCTASE"/>
    <property type="match status" value="1"/>
</dbReference>
<keyword evidence="5" id="KW-0547">Nucleotide-binding</keyword>
<evidence type="ECO:0000313" key="12">
    <source>
        <dbReference type="Proteomes" id="UP000239772"/>
    </source>
</evidence>
<keyword evidence="7" id="KW-0521">NADP</keyword>